<sequence length="80" mass="8994">MNACETQKIKYPYDVLSSFSQKTSGSGHGELIEVLFLGDVDNSLVQTLHGKNRSPKMGSQIRKYPFIRNTPFIFSVKSLI</sequence>
<proteinExistence type="predicted"/>
<dbReference type="AlphaFoldDB" id="A0A0E3R5E3"/>
<protein>
    <submittedName>
        <fullName evidence="1">Uncharacterized protein</fullName>
    </submittedName>
</protein>
<dbReference type="EMBL" id="CP009511">
    <property type="protein sequence ID" value="AKB60347.1"/>
    <property type="molecule type" value="Genomic_DNA"/>
</dbReference>
<dbReference type="HOGENOM" id="CLU_2581460_0_0_2"/>
<organism evidence="1 2">
    <name type="scientific">Methanosarcina mazei SarPi</name>
    <dbReference type="NCBI Taxonomy" id="1434115"/>
    <lineage>
        <taxon>Archaea</taxon>
        <taxon>Methanobacteriati</taxon>
        <taxon>Methanobacteriota</taxon>
        <taxon>Stenosarchaea group</taxon>
        <taxon>Methanomicrobia</taxon>
        <taxon>Methanosarcinales</taxon>
        <taxon>Methanosarcinaceae</taxon>
        <taxon>Methanosarcina</taxon>
    </lineage>
</organism>
<name>A0A0E3R5E3_METMZ</name>
<gene>
    <name evidence="1" type="ORF">MSMAP_0362</name>
</gene>
<reference evidence="1 2" key="1">
    <citation type="submission" date="2014-07" db="EMBL/GenBank/DDBJ databases">
        <title>Methanogenic archaea and the global carbon cycle.</title>
        <authorList>
            <person name="Henriksen J.R."/>
            <person name="Luke J."/>
            <person name="Reinhart S."/>
            <person name="Benedict M.N."/>
            <person name="Youngblut N.D."/>
            <person name="Metcalf M.E."/>
            <person name="Whitaker R.J."/>
            <person name="Metcalf W.W."/>
        </authorList>
    </citation>
    <scope>NUCLEOTIDE SEQUENCE [LARGE SCALE GENOMIC DNA]</scope>
    <source>
        <strain evidence="1 2">SarPi</strain>
    </source>
</reference>
<accession>A0A0E3R5E3</accession>
<evidence type="ECO:0000313" key="1">
    <source>
        <dbReference type="EMBL" id="AKB60347.1"/>
    </source>
</evidence>
<dbReference type="Proteomes" id="UP000033116">
    <property type="component" value="Chromosome"/>
</dbReference>
<dbReference type="PATRIC" id="fig|1434115.4.peg.443"/>
<evidence type="ECO:0000313" key="2">
    <source>
        <dbReference type="Proteomes" id="UP000033116"/>
    </source>
</evidence>